<protein>
    <submittedName>
        <fullName evidence="1">Uncharacterized protein</fullName>
    </submittedName>
</protein>
<dbReference type="EMBL" id="VOFY01000012">
    <property type="protein sequence ID" value="KAA8587514.1"/>
    <property type="molecule type" value="Genomic_DNA"/>
</dbReference>
<proteinExistence type="predicted"/>
<keyword evidence="2" id="KW-1185">Reference proteome</keyword>
<gene>
    <name evidence="1" type="ORF">FQN60_016376</name>
</gene>
<accession>A0A5J5D2D9</accession>
<comment type="caution">
    <text evidence="1">The sequence shown here is derived from an EMBL/GenBank/DDBJ whole genome shotgun (WGS) entry which is preliminary data.</text>
</comment>
<dbReference type="Proteomes" id="UP000327493">
    <property type="component" value="Chromosome 12"/>
</dbReference>
<evidence type="ECO:0000313" key="2">
    <source>
        <dbReference type="Proteomes" id="UP000327493"/>
    </source>
</evidence>
<sequence length="44" mass="4938">MWVPVLAATSTGDESNYTMGGDYCHMEAATGMQLQDHPWFMCPR</sequence>
<name>A0A5J5D2D9_9PERO</name>
<reference evidence="1 2" key="1">
    <citation type="submission" date="2019-08" db="EMBL/GenBank/DDBJ databases">
        <title>A chromosome-level genome assembly, high-density linkage maps, and genome scans reveal the genomic architecture of hybrid incompatibilities underlying speciation via character displacement in darters (Percidae: Etheostominae).</title>
        <authorList>
            <person name="Moran R.L."/>
            <person name="Catchen J.M."/>
            <person name="Fuller R.C."/>
        </authorList>
    </citation>
    <scope>NUCLEOTIDE SEQUENCE [LARGE SCALE GENOMIC DNA]</scope>
    <source>
        <strain evidence="1">EspeVRDwgs_2016</strain>
        <tissue evidence="1">Muscle</tissue>
    </source>
</reference>
<organism evidence="1 2">
    <name type="scientific">Etheostoma spectabile</name>
    <name type="common">orangethroat darter</name>
    <dbReference type="NCBI Taxonomy" id="54343"/>
    <lineage>
        <taxon>Eukaryota</taxon>
        <taxon>Metazoa</taxon>
        <taxon>Chordata</taxon>
        <taxon>Craniata</taxon>
        <taxon>Vertebrata</taxon>
        <taxon>Euteleostomi</taxon>
        <taxon>Actinopterygii</taxon>
        <taxon>Neopterygii</taxon>
        <taxon>Teleostei</taxon>
        <taxon>Neoteleostei</taxon>
        <taxon>Acanthomorphata</taxon>
        <taxon>Eupercaria</taxon>
        <taxon>Perciformes</taxon>
        <taxon>Percoidei</taxon>
        <taxon>Percidae</taxon>
        <taxon>Etheostomatinae</taxon>
        <taxon>Etheostoma</taxon>
    </lineage>
</organism>
<dbReference type="AlphaFoldDB" id="A0A5J5D2D9"/>
<evidence type="ECO:0000313" key="1">
    <source>
        <dbReference type="EMBL" id="KAA8587514.1"/>
    </source>
</evidence>